<sequence>MASLEEAFSVLTGVGGADEDVKGDEPRFPTALAEDDLELALMPPKASTTLQSPEEIPVAMVVEVKDG</sequence>
<proteinExistence type="predicted"/>
<protein>
    <submittedName>
        <fullName evidence="1">Uncharacterized protein</fullName>
    </submittedName>
</protein>
<keyword evidence="2" id="KW-1185">Reference proteome</keyword>
<name>A0A9P1M5S9_9PEZI</name>
<dbReference type="EMBL" id="CALLCH030000001">
    <property type="protein sequence ID" value="CAI4210546.1"/>
    <property type="molecule type" value="Genomic_DNA"/>
</dbReference>
<reference evidence="1" key="1">
    <citation type="submission" date="2022-11" db="EMBL/GenBank/DDBJ databases">
        <authorList>
            <person name="Scott C."/>
            <person name="Bruce N."/>
        </authorList>
    </citation>
    <scope>NUCLEOTIDE SEQUENCE</scope>
</reference>
<evidence type="ECO:0000313" key="2">
    <source>
        <dbReference type="Proteomes" id="UP000838763"/>
    </source>
</evidence>
<dbReference type="Proteomes" id="UP000838763">
    <property type="component" value="Unassembled WGS sequence"/>
</dbReference>
<dbReference type="AlphaFoldDB" id="A0A9P1M5S9"/>
<evidence type="ECO:0000313" key="1">
    <source>
        <dbReference type="EMBL" id="CAI4210546.1"/>
    </source>
</evidence>
<gene>
    <name evidence="1" type="ORF">PPNO1_LOCUS348</name>
</gene>
<organism evidence="1 2">
    <name type="scientific">Parascedosporium putredinis</name>
    <dbReference type="NCBI Taxonomy" id="1442378"/>
    <lineage>
        <taxon>Eukaryota</taxon>
        <taxon>Fungi</taxon>
        <taxon>Dikarya</taxon>
        <taxon>Ascomycota</taxon>
        <taxon>Pezizomycotina</taxon>
        <taxon>Sordariomycetes</taxon>
        <taxon>Hypocreomycetidae</taxon>
        <taxon>Microascales</taxon>
        <taxon>Microascaceae</taxon>
        <taxon>Parascedosporium</taxon>
    </lineage>
</organism>
<accession>A0A9P1M5S9</accession>
<comment type="caution">
    <text evidence="1">The sequence shown here is derived from an EMBL/GenBank/DDBJ whole genome shotgun (WGS) entry which is preliminary data.</text>
</comment>